<name>A0ABR4J6I9_9EURO</name>
<sequence>MERLRGILQRLPNCRHLTLDPDGLFGWKGDALHSLAEAIAILLNTMTDVGRELHKLEIREFPASPSDGVSSRADELQVLTARMSTPEGRLVWSGLHRLAIGFNIADHGLEDFVIKALEHSRRLSDLELNGYHGGLTEGLMKRMVLAASGCRLTRLEFLSARCATDDFRVFLDQHHRTLRTFIFKSVHLHEGGWVAVLKDLSAGFPALRGFELAWMKEDSPGKSFVDGMLRFPGLAEDVTAAEQQGWRFPWVGRWGNEPAGPQALGWSGPGVHAALERLVHCAVTKEP</sequence>
<keyword evidence="2" id="KW-1185">Reference proteome</keyword>
<dbReference type="EMBL" id="JBFXLU010000218">
    <property type="protein sequence ID" value="KAL2834658.1"/>
    <property type="molecule type" value="Genomic_DNA"/>
</dbReference>
<gene>
    <name evidence="1" type="ORF">BJY01DRAFT_252982</name>
</gene>
<comment type="caution">
    <text evidence="1">The sequence shown here is derived from an EMBL/GenBank/DDBJ whole genome shotgun (WGS) entry which is preliminary data.</text>
</comment>
<reference evidence="1 2" key="1">
    <citation type="submission" date="2024-07" db="EMBL/GenBank/DDBJ databases">
        <title>Section-level genome sequencing and comparative genomics of Aspergillus sections Usti and Cavernicolus.</title>
        <authorList>
            <consortium name="Lawrence Berkeley National Laboratory"/>
            <person name="Nybo J.L."/>
            <person name="Vesth T.C."/>
            <person name="Theobald S."/>
            <person name="Frisvad J.C."/>
            <person name="Larsen T.O."/>
            <person name="Kjaerboelling I."/>
            <person name="Rothschild-Mancinelli K."/>
            <person name="Lyhne E.K."/>
            <person name="Kogle M.E."/>
            <person name="Barry K."/>
            <person name="Clum A."/>
            <person name="Na H."/>
            <person name="Ledsgaard L."/>
            <person name="Lin J."/>
            <person name="Lipzen A."/>
            <person name="Kuo A."/>
            <person name="Riley R."/>
            <person name="Mondo S."/>
            <person name="Labutti K."/>
            <person name="Haridas S."/>
            <person name="Pangalinan J."/>
            <person name="Salamov A.A."/>
            <person name="Simmons B.A."/>
            <person name="Magnuson J.K."/>
            <person name="Chen J."/>
            <person name="Drula E."/>
            <person name="Henrissat B."/>
            <person name="Wiebenga A."/>
            <person name="Lubbers R.J."/>
            <person name="Gomes A.C."/>
            <person name="Makela M.R."/>
            <person name="Stajich J."/>
            <person name="Grigoriev I.V."/>
            <person name="Mortensen U.H."/>
            <person name="De Vries R.P."/>
            <person name="Baker S.E."/>
            <person name="Andersen M.R."/>
        </authorList>
    </citation>
    <scope>NUCLEOTIDE SEQUENCE [LARGE SCALE GENOMIC DNA]</scope>
    <source>
        <strain evidence="1 2">CBS 123904</strain>
    </source>
</reference>
<organism evidence="1 2">
    <name type="scientific">Aspergillus pseudoustus</name>
    <dbReference type="NCBI Taxonomy" id="1810923"/>
    <lineage>
        <taxon>Eukaryota</taxon>
        <taxon>Fungi</taxon>
        <taxon>Dikarya</taxon>
        <taxon>Ascomycota</taxon>
        <taxon>Pezizomycotina</taxon>
        <taxon>Eurotiomycetes</taxon>
        <taxon>Eurotiomycetidae</taxon>
        <taxon>Eurotiales</taxon>
        <taxon>Aspergillaceae</taxon>
        <taxon>Aspergillus</taxon>
        <taxon>Aspergillus subgen. Nidulantes</taxon>
    </lineage>
</organism>
<dbReference type="Proteomes" id="UP001610446">
    <property type="component" value="Unassembled WGS sequence"/>
</dbReference>
<accession>A0ABR4J6I9</accession>
<protein>
    <submittedName>
        <fullName evidence="1">Uncharacterized protein</fullName>
    </submittedName>
</protein>
<proteinExistence type="predicted"/>
<evidence type="ECO:0000313" key="2">
    <source>
        <dbReference type="Proteomes" id="UP001610446"/>
    </source>
</evidence>
<evidence type="ECO:0000313" key="1">
    <source>
        <dbReference type="EMBL" id="KAL2834658.1"/>
    </source>
</evidence>